<protein>
    <submittedName>
        <fullName evidence="2">Membrane-associated oxidoreductase</fullName>
    </submittedName>
</protein>
<name>A0ABT7A6K3_9ACTN</name>
<evidence type="ECO:0000313" key="2">
    <source>
        <dbReference type="EMBL" id="MDJ1136965.1"/>
    </source>
</evidence>
<keyword evidence="3" id="KW-1185">Reference proteome</keyword>
<reference evidence="2 3" key="1">
    <citation type="submission" date="2023-05" db="EMBL/GenBank/DDBJ databases">
        <title>Streptantibioticus silvisoli sp. nov., acidotolerant actinomycetes 1 from pine litter.</title>
        <authorList>
            <person name="Swiecimska M."/>
            <person name="Golinska P."/>
            <person name="Sangal V."/>
            <person name="Wachnowicz B."/>
            <person name="Goodfellow M."/>
        </authorList>
    </citation>
    <scope>NUCLEOTIDE SEQUENCE [LARGE SCALE GENOMIC DNA]</scope>
    <source>
        <strain evidence="2 3">DSM 42109</strain>
    </source>
</reference>
<feature type="compositionally biased region" description="Acidic residues" evidence="1">
    <location>
        <begin position="170"/>
        <end position="181"/>
    </location>
</feature>
<feature type="compositionally biased region" description="Gly residues" evidence="1">
    <location>
        <begin position="191"/>
        <end position="205"/>
    </location>
</feature>
<evidence type="ECO:0000256" key="1">
    <source>
        <dbReference type="SAM" id="MobiDB-lite"/>
    </source>
</evidence>
<organism evidence="2 3">
    <name type="scientific">Streptomyces iconiensis</name>
    <dbReference type="NCBI Taxonomy" id="1384038"/>
    <lineage>
        <taxon>Bacteria</taxon>
        <taxon>Bacillati</taxon>
        <taxon>Actinomycetota</taxon>
        <taxon>Actinomycetes</taxon>
        <taxon>Kitasatosporales</taxon>
        <taxon>Streptomycetaceae</taxon>
        <taxon>Streptomyces</taxon>
    </lineage>
</organism>
<feature type="region of interest" description="Disordered" evidence="1">
    <location>
        <begin position="166"/>
        <end position="207"/>
    </location>
</feature>
<accession>A0ABT7A6K3</accession>
<dbReference type="EMBL" id="JANCPR020000048">
    <property type="protein sequence ID" value="MDJ1136965.1"/>
    <property type="molecule type" value="Genomic_DNA"/>
</dbReference>
<evidence type="ECO:0000313" key="3">
    <source>
        <dbReference type="Proteomes" id="UP001214441"/>
    </source>
</evidence>
<dbReference type="Proteomes" id="UP001214441">
    <property type="component" value="Unassembled WGS sequence"/>
</dbReference>
<gene>
    <name evidence="2" type="ORF">NMN56_034495</name>
</gene>
<dbReference type="RefSeq" id="WP_274047361.1">
    <property type="nucleotide sequence ID" value="NZ_JANCPR020000048.1"/>
</dbReference>
<comment type="caution">
    <text evidence="2">The sequence shown here is derived from an EMBL/GenBank/DDBJ whole genome shotgun (WGS) entry which is preliminary data.</text>
</comment>
<proteinExistence type="predicted"/>
<sequence>MVITDLTSDEQRVHDAFADGTPVDLEGGSVRATVLRAMLLAEAPRAGTVPGLWLSRARVTGCLDLAHGTVAHPVRLLDCEFTERPHLYGAGVRQLDLSGSRLPGLLAAHLHVEGVLRLSRCHLTGPLRLSSARLAGSLFLDGVRGARVRLDGAEVHDALILEDARLASPEPDEAQPDEPPDEVQRGELRRGGSGAGSGSGAGAAAGTGEPVLSAVNTRIGGGVNAVRLTAHGGVLLTGARVEGTLNLEHAHLVPGPGGEALVAPVLTVSLDLLCNGLRAEGEVRLSRSRVGGRLNLEDAHLSGPGHTALRLSGMTVGAGVWAPGLRSEGRLTLRDAQVTGPCVLTGSRLSGTGRPALVADGAVLGELRLRNAEFVSGGISLRGATCTTLHLAADAWPDEVRLDGFTYQALSPHLPPAVRLGLLAREATGHVPYAYEQLTAAYRRAGDETAARTVQLAKHRHHRSTLPRHARLWGVLQDATVGYGYRPLRAAGWLLALLATGTVVYALHHPAPLKPPEAPVFNPLFYTLDLLLPVVGFGQESAFRPAGPLQWLAHTLTVLGWVLATTVLTGATRTLARP</sequence>